<dbReference type="EMBL" id="CAJVPT010009596">
    <property type="protein sequence ID" value="CAG8563134.1"/>
    <property type="molecule type" value="Genomic_DNA"/>
</dbReference>
<reference evidence="1" key="1">
    <citation type="submission" date="2021-06" db="EMBL/GenBank/DDBJ databases">
        <authorList>
            <person name="Kallberg Y."/>
            <person name="Tangrot J."/>
            <person name="Rosling A."/>
        </authorList>
    </citation>
    <scope>NUCLEOTIDE SEQUENCE</scope>
    <source>
        <strain evidence="1">CL356</strain>
    </source>
</reference>
<dbReference type="Proteomes" id="UP000789525">
    <property type="component" value="Unassembled WGS sequence"/>
</dbReference>
<comment type="caution">
    <text evidence="1">The sequence shown here is derived from an EMBL/GenBank/DDBJ whole genome shotgun (WGS) entry which is preliminary data.</text>
</comment>
<evidence type="ECO:0000313" key="1">
    <source>
        <dbReference type="EMBL" id="CAG8563134.1"/>
    </source>
</evidence>
<protein>
    <submittedName>
        <fullName evidence="1">5187_t:CDS:1</fullName>
    </submittedName>
</protein>
<evidence type="ECO:0000313" key="2">
    <source>
        <dbReference type="Proteomes" id="UP000789525"/>
    </source>
</evidence>
<keyword evidence="2" id="KW-1185">Reference proteome</keyword>
<sequence>MWTYTCTSVFWSYCQYVKHLNAQHTGSDRRTCSDSSSCVPSREILALFMEASVYWVMILARFIQGASEKSGYRSPFILSMSVCAIDLVGRLLIIEKDEAAKWAEDTAPEVRQEANPDTASVLIKLLRSRRASIAILNGANSSPSTTGSLWVYVIQSRDHLSRMYGPLVDMSRMGHSGVPGLFDTLLASSRDQGKAYINFSSQLKVFFMDGVATPVTADLAAIARESEGIGCECGSQILRHFLIRLDAHTFGAFNLAYSGSNASKYESKPDNFIYLNSLETFYGSGSRPLLGRLIVLLRKDTADGDPDMVMGPVPAESTERPTSLHSQHQGSIRNVAHDEIIAEPSVKQA</sequence>
<name>A0ACA9M2A0_9GLOM</name>
<organism evidence="1 2">
    <name type="scientific">Acaulospora colombiana</name>
    <dbReference type="NCBI Taxonomy" id="27376"/>
    <lineage>
        <taxon>Eukaryota</taxon>
        <taxon>Fungi</taxon>
        <taxon>Fungi incertae sedis</taxon>
        <taxon>Mucoromycota</taxon>
        <taxon>Glomeromycotina</taxon>
        <taxon>Glomeromycetes</taxon>
        <taxon>Diversisporales</taxon>
        <taxon>Acaulosporaceae</taxon>
        <taxon>Acaulospora</taxon>
    </lineage>
</organism>
<accession>A0ACA9M2A0</accession>
<gene>
    <name evidence="1" type="ORF">ACOLOM_LOCUS5313</name>
</gene>
<proteinExistence type="predicted"/>